<dbReference type="Pfam" id="PF03807">
    <property type="entry name" value="F420_oxidored"/>
    <property type="match status" value="1"/>
</dbReference>
<dbReference type="RefSeq" id="WP_072994890.1">
    <property type="nucleotide sequence ID" value="NZ_FQYU01000007.1"/>
</dbReference>
<dbReference type="InterPro" id="IPR037108">
    <property type="entry name" value="TM1727-like_C_sf"/>
</dbReference>
<dbReference type="Pfam" id="PF10728">
    <property type="entry name" value="DUF2520"/>
    <property type="match status" value="1"/>
</dbReference>
<feature type="domain" description="DUF2520" evidence="2">
    <location>
        <begin position="122"/>
        <end position="246"/>
    </location>
</feature>
<dbReference type="InterPro" id="IPR028939">
    <property type="entry name" value="P5C_Rdtase_cat_N"/>
</dbReference>
<dbReference type="Gene3D" id="3.40.50.720">
    <property type="entry name" value="NAD(P)-binding Rossmann-like Domain"/>
    <property type="match status" value="1"/>
</dbReference>
<evidence type="ECO:0000259" key="1">
    <source>
        <dbReference type="Pfam" id="PF03807"/>
    </source>
</evidence>
<organism evidence="3 4">
    <name type="scientific">Pseudozobellia thermophila</name>
    <dbReference type="NCBI Taxonomy" id="192903"/>
    <lineage>
        <taxon>Bacteria</taxon>
        <taxon>Pseudomonadati</taxon>
        <taxon>Bacteroidota</taxon>
        <taxon>Flavobacteriia</taxon>
        <taxon>Flavobacteriales</taxon>
        <taxon>Flavobacteriaceae</taxon>
        <taxon>Pseudozobellia</taxon>
    </lineage>
</organism>
<dbReference type="InterPro" id="IPR008927">
    <property type="entry name" value="6-PGluconate_DH-like_C_sf"/>
</dbReference>
<dbReference type="AlphaFoldDB" id="A0A1M6LFV5"/>
<dbReference type="PANTHER" id="PTHR40459">
    <property type="entry name" value="CONSERVED HYPOTHETICAL ALANINE AND LEUCINE RICH PROTEIN"/>
    <property type="match status" value="1"/>
</dbReference>
<evidence type="ECO:0000313" key="3">
    <source>
        <dbReference type="EMBL" id="SHJ70089.1"/>
    </source>
</evidence>
<keyword evidence="4" id="KW-1185">Reference proteome</keyword>
<evidence type="ECO:0000313" key="4">
    <source>
        <dbReference type="Proteomes" id="UP000184543"/>
    </source>
</evidence>
<accession>A0A1M6LFV5</accession>
<dbReference type="Gene3D" id="1.10.1040.20">
    <property type="entry name" value="ProC-like, C-terminal domain"/>
    <property type="match status" value="1"/>
</dbReference>
<evidence type="ECO:0000259" key="2">
    <source>
        <dbReference type="Pfam" id="PF10728"/>
    </source>
</evidence>
<dbReference type="Proteomes" id="UP000184543">
    <property type="component" value="Unassembled WGS sequence"/>
</dbReference>
<feature type="domain" description="Pyrroline-5-carboxylate reductase catalytic N-terminal" evidence="1">
    <location>
        <begin position="4"/>
        <end position="87"/>
    </location>
</feature>
<dbReference type="OrthoDB" id="9810755at2"/>
<proteinExistence type="predicted"/>
<dbReference type="InterPro" id="IPR018931">
    <property type="entry name" value="DUF2520"/>
</dbReference>
<dbReference type="PANTHER" id="PTHR40459:SF1">
    <property type="entry name" value="CONSERVED HYPOTHETICAL ALANINE AND LEUCINE RICH PROTEIN"/>
    <property type="match status" value="1"/>
</dbReference>
<sequence>MISVSIIGSGRVAKHLHDAFSLNGEIDIVQVVSRNTTALQGFDQARSTTSDFKDIADSDIYIIAVSDNAINSVSQQLNTKNKLVVHTSGATPMDILATHPRHGVFYPLQSFSKDRPMDFNKVPLCLESNTQSDLDLLKQLAQKITGRIYEVSTEQRKTLHLAAVFVNNFTNHLYHLAHEICKEKELSFELLRPLIGETVDKLSHLTPYQAQTGPARRGDQSTIDTHLAQLKKPVEIEIYKLLSQSIENTYGKEL</sequence>
<dbReference type="SUPFAM" id="SSF48179">
    <property type="entry name" value="6-phosphogluconate dehydrogenase C-terminal domain-like"/>
    <property type="match status" value="1"/>
</dbReference>
<protein>
    <submittedName>
        <fullName evidence="3">Predicted oxidoreductase, contains short-chain dehydrogenase (SDR) and DUF2520 domains</fullName>
    </submittedName>
</protein>
<dbReference type="STRING" id="192903.SAMN04488513_107145"/>
<name>A0A1M6LFV5_9FLAO</name>
<dbReference type="SUPFAM" id="SSF51735">
    <property type="entry name" value="NAD(P)-binding Rossmann-fold domains"/>
    <property type="match status" value="1"/>
</dbReference>
<dbReference type="EMBL" id="FQYU01000007">
    <property type="protein sequence ID" value="SHJ70089.1"/>
    <property type="molecule type" value="Genomic_DNA"/>
</dbReference>
<dbReference type="InterPro" id="IPR036291">
    <property type="entry name" value="NAD(P)-bd_dom_sf"/>
</dbReference>
<gene>
    <name evidence="3" type="ORF">SAMN04488513_107145</name>
</gene>
<reference evidence="4" key="1">
    <citation type="submission" date="2016-11" db="EMBL/GenBank/DDBJ databases">
        <authorList>
            <person name="Varghese N."/>
            <person name="Submissions S."/>
        </authorList>
    </citation>
    <scope>NUCLEOTIDE SEQUENCE [LARGE SCALE GENOMIC DNA]</scope>
    <source>
        <strain evidence="4">DSM 19858</strain>
    </source>
</reference>